<evidence type="ECO:0000256" key="2">
    <source>
        <dbReference type="ARBA" id="ARBA00009677"/>
    </source>
</evidence>
<evidence type="ECO:0000259" key="7">
    <source>
        <dbReference type="Pfam" id="PF00460"/>
    </source>
</evidence>
<organism evidence="10 11">
    <name type="scientific">Sapientia aquatica</name>
    <dbReference type="NCBI Taxonomy" id="1549640"/>
    <lineage>
        <taxon>Bacteria</taxon>
        <taxon>Pseudomonadati</taxon>
        <taxon>Pseudomonadota</taxon>
        <taxon>Betaproteobacteria</taxon>
        <taxon>Burkholderiales</taxon>
        <taxon>Oxalobacteraceae</taxon>
        <taxon>Sapientia</taxon>
    </lineage>
</organism>
<dbReference type="Pfam" id="PF22692">
    <property type="entry name" value="LlgE_F_G_D1"/>
    <property type="match status" value="1"/>
</dbReference>
<evidence type="ECO:0000256" key="3">
    <source>
        <dbReference type="ARBA" id="ARBA00023143"/>
    </source>
</evidence>
<evidence type="ECO:0000256" key="4">
    <source>
        <dbReference type="ARBA" id="ARBA00038560"/>
    </source>
</evidence>
<evidence type="ECO:0000256" key="6">
    <source>
        <dbReference type="RuleBase" id="RU362116"/>
    </source>
</evidence>
<keyword evidence="10" id="KW-0282">Flagellum</keyword>
<dbReference type="Pfam" id="PF06429">
    <property type="entry name" value="Flg_bbr_C"/>
    <property type="match status" value="1"/>
</dbReference>
<evidence type="ECO:0000256" key="1">
    <source>
        <dbReference type="ARBA" id="ARBA00004117"/>
    </source>
</evidence>
<evidence type="ECO:0000256" key="5">
    <source>
        <dbReference type="ARBA" id="ARBA00040228"/>
    </source>
</evidence>
<gene>
    <name evidence="10" type="ORF">E2I14_01910</name>
</gene>
<evidence type="ECO:0000313" key="10">
    <source>
        <dbReference type="EMBL" id="TDK68319.1"/>
    </source>
</evidence>
<proteinExistence type="inferred from homology"/>
<dbReference type="Proteomes" id="UP000294829">
    <property type="component" value="Unassembled WGS sequence"/>
</dbReference>
<accession>A0A4R5W5J8</accession>
<comment type="subcellular location">
    <subcellularLocation>
        <location evidence="1 6">Bacterial flagellum basal body</location>
    </subcellularLocation>
</comment>
<dbReference type="GO" id="GO:0071978">
    <property type="term" value="P:bacterial-type flagellum-dependent swarming motility"/>
    <property type="evidence" value="ECO:0007669"/>
    <property type="project" value="TreeGrafter"/>
</dbReference>
<dbReference type="InterPro" id="IPR053967">
    <property type="entry name" value="LlgE_F_G-like_D1"/>
</dbReference>
<evidence type="ECO:0000259" key="9">
    <source>
        <dbReference type="Pfam" id="PF22692"/>
    </source>
</evidence>
<dbReference type="InterPro" id="IPR037925">
    <property type="entry name" value="FlgE/F/G-like"/>
</dbReference>
<keyword evidence="11" id="KW-1185">Reference proteome</keyword>
<dbReference type="EMBL" id="SMYL01000001">
    <property type="protein sequence ID" value="TDK68319.1"/>
    <property type="molecule type" value="Genomic_DNA"/>
</dbReference>
<name>A0A4R5W5J8_9BURK</name>
<keyword evidence="3 6" id="KW-0975">Bacterial flagellum</keyword>
<feature type="domain" description="Flagellar hook protein FlgE/F/G-like D1" evidence="9">
    <location>
        <begin position="81"/>
        <end position="145"/>
    </location>
</feature>
<dbReference type="OrthoDB" id="9804559at2"/>
<feature type="domain" description="Flagellar basal body rod protein N-terminal" evidence="7">
    <location>
        <begin position="5"/>
        <end position="35"/>
    </location>
</feature>
<dbReference type="InterPro" id="IPR001444">
    <property type="entry name" value="Flag_bb_rod_N"/>
</dbReference>
<dbReference type="SUPFAM" id="SSF117143">
    <property type="entry name" value="Flagellar hook protein flgE"/>
    <property type="match status" value="1"/>
</dbReference>
<keyword evidence="10" id="KW-0966">Cell projection</keyword>
<dbReference type="GO" id="GO:0030694">
    <property type="term" value="C:bacterial-type flagellum basal body, rod"/>
    <property type="evidence" value="ECO:0007669"/>
    <property type="project" value="UniProtKB-UniRule"/>
</dbReference>
<dbReference type="Pfam" id="PF00460">
    <property type="entry name" value="Flg_bb_rod"/>
    <property type="match status" value="1"/>
</dbReference>
<protein>
    <recommendedName>
        <fullName evidence="5 6">Flagellar basal-body rod protein FlgF</fullName>
    </recommendedName>
</protein>
<dbReference type="PANTHER" id="PTHR30435:SF18">
    <property type="entry name" value="FLAGELLAR BASAL-BODY ROD PROTEIN FLGF"/>
    <property type="match status" value="1"/>
</dbReference>
<keyword evidence="10" id="KW-0969">Cilium</keyword>
<evidence type="ECO:0000259" key="8">
    <source>
        <dbReference type="Pfam" id="PF06429"/>
    </source>
</evidence>
<dbReference type="NCBIfam" id="NF009280">
    <property type="entry name" value="PRK12640.1"/>
    <property type="match status" value="1"/>
</dbReference>
<comment type="caution">
    <text evidence="10">The sequence shown here is derived from an EMBL/GenBank/DDBJ whole genome shotgun (WGS) entry which is preliminary data.</text>
</comment>
<dbReference type="PANTHER" id="PTHR30435">
    <property type="entry name" value="FLAGELLAR PROTEIN"/>
    <property type="match status" value="1"/>
</dbReference>
<evidence type="ECO:0000313" key="11">
    <source>
        <dbReference type="Proteomes" id="UP000294829"/>
    </source>
</evidence>
<dbReference type="InterPro" id="IPR020013">
    <property type="entry name" value="Flagellar_FlgE/F/G"/>
</dbReference>
<feature type="domain" description="Flagellar basal-body/hook protein C-terminal" evidence="8">
    <location>
        <begin position="198"/>
        <end position="241"/>
    </location>
</feature>
<dbReference type="NCBIfam" id="TIGR03506">
    <property type="entry name" value="FlgEFG_subfam"/>
    <property type="match status" value="1"/>
</dbReference>
<sequence length="246" mass="26090">MDKLIYTAMTSGKHTLAQMDTVTHNLANISTDGFKSQLDSFRAVPVVSNDLPTQTFVVDATVGTNFTAGAIHPTDRALDIAIKGQGWIAVEDANGKEAYTRGGSLQVNQNGLLQTQRGLNVLGESGTITLPPDENVTFSKDGTVSTIPVGNKVANGTIIGRLKLVNPPENTLVRGDDGLFRTKDNVPAEIDGTVQVASGAIEDSNVNSVESLVSMINLARNFDMHVKLLTSAQNNDEKASTVLNLA</sequence>
<reference evidence="10 11" key="1">
    <citation type="submission" date="2019-03" db="EMBL/GenBank/DDBJ databases">
        <title>Sapientia aquatica gen. nov., sp. nov., isolated from a crater lake.</title>
        <authorList>
            <person name="Felfoldi T."/>
            <person name="Szabo A."/>
            <person name="Toth E."/>
            <person name="Schumann P."/>
            <person name="Keki Z."/>
            <person name="Marialigeti K."/>
            <person name="Mathe I."/>
        </authorList>
    </citation>
    <scope>NUCLEOTIDE SEQUENCE [LARGE SCALE GENOMIC DNA]</scope>
    <source>
        <strain evidence="10 11">SA-152</strain>
    </source>
</reference>
<dbReference type="RefSeq" id="WP_133324871.1">
    <property type="nucleotide sequence ID" value="NZ_SMYL01000001.1"/>
</dbReference>
<comment type="subunit">
    <text evidence="4 6">The basal body constitutes a major portion of the flagellar organelle and consists of five rings (E,L,P,S, and M) mounted on a central rod. The rod consists of about 26 subunits of FlgG in the distal portion, and FlgB, FlgC and FlgF are thought to build up the proximal portion of the rod with about 6 subunits each.</text>
</comment>
<comment type="similarity">
    <text evidence="2 6">Belongs to the flagella basal body rod proteins family.</text>
</comment>
<dbReference type="AlphaFoldDB" id="A0A4R5W5J8"/>
<dbReference type="InterPro" id="IPR010930">
    <property type="entry name" value="Flg_bb/hook_C_dom"/>
</dbReference>